<gene>
    <name evidence="5" type="ORF">HID58_046857</name>
</gene>
<evidence type="ECO:0000313" key="6">
    <source>
        <dbReference type="Proteomes" id="UP000824890"/>
    </source>
</evidence>
<feature type="non-terminal residue" evidence="5">
    <location>
        <position position="461"/>
    </location>
</feature>
<reference evidence="5 6" key="1">
    <citation type="submission" date="2021-05" db="EMBL/GenBank/DDBJ databases">
        <title>Genome Assembly of Synthetic Allotetraploid Brassica napus Reveals Homoeologous Exchanges between Subgenomes.</title>
        <authorList>
            <person name="Davis J.T."/>
        </authorList>
    </citation>
    <scope>NUCLEOTIDE SEQUENCE [LARGE SCALE GENOMIC DNA]</scope>
    <source>
        <strain evidence="6">cv. Da-Ae</strain>
        <tissue evidence="5">Seedling</tissue>
    </source>
</reference>
<protein>
    <recommendedName>
        <fullName evidence="4">Ubiquitin-like protease family profile domain-containing protein</fullName>
    </recommendedName>
</protein>
<keyword evidence="6" id="KW-1185">Reference proteome</keyword>
<organism evidence="5 6">
    <name type="scientific">Brassica napus</name>
    <name type="common">Rape</name>
    <dbReference type="NCBI Taxonomy" id="3708"/>
    <lineage>
        <taxon>Eukaryota</taxon>
        <taxon>Viridiplantae</taxon>
        <taxon>Streptophyta</taxon>
        <taxon>Embryophyta</taxon>
        <taxon>Tracheophyta</taxon>
        <taxon>Spermatophyta</taxon>
        <taxon>Magnoliopsida</taxon>
        <taxon>eudicotyledons</taxon>
        <taxon>Gunneridae</taxon>
        <taxon>Pentapetalae</taxon>
        <taxon>rosids</taxon>
        <taxon>malvids</taxon>
        <taxon>Brassicales</taxon>
        <taxon>Brassicaceae</taxon>
        <taxon>Brassiceae</taxon>
        <taxon>Brassica</taxon>
    </lineage>
</organism>
<sequence>MFYKKEKKAHQKVRVRHLIVKAESDIYSQWDDDKVDDDLHNLILDILHDQLDDKYWSLKATNEPVAIKKQRNLVTEEDDCMKKKIQRRGKSHSFTVLWQDCGSSLNSGGDDGFRHDLMEAVKTLTATVQNVDTVVAEKVLTTLDTKIEAKVNARVAQAEQVLGNQILALQEQVAKITEQMQANAPKNDAHIVNQEDEVNSNDPCVVRKKAKKSEVKLTSPILLDTVGDSEKNGVPQLRDSAETWSDLEDKQKYDNLGTTLDQLVASILEGPLHKRKPQLTKTHVYPYVGNSTVKRIITGDSECIADCDPLTKVEETKFKKLMDYLRSIAGDNDVDTHFYMKLITPRNLWKKDECGWLTDSHMASAMLMFHKRSMRNPSPYSSRIAFLDHWFVNTWVRDYKKYDPKTWKFSDTYKKVFNGNYPEEFSNNRKWLKDVDRLFLCHLINGNHWVALEVDLDKKII</sequence>
<evidence type="ECO:0000256" key="3">
    <source>
        <dbReference type="ARBA" id="ARBA00022801"/>
    </source>
</evidence>
<comment type="similarity">
    <text evidence="1">Belongs to the peptidase C48 family.</text>
</comment>
<dbReference type="EMBL" id="JAGKQM010000012">
    <property type="protein sequence ID" value="KAH0897289.1"/>
    <property type="molecule type" value="Genomic_DNA"/>
</dbReference>
<dbReference type="Gene3D" id="3.40.395.10">
    <property type="entry name" value="Adenoviral Proteinase, Chain A"/>
    <property type="match status" value="1"/>
</dbReference>
<feature type="domain" description="Ubiquitin-like protease family profile" evidence="4">
    <location>
        <begin position="341"/>
        <end position="461"/>
    </location>
</feature>
<accession>A0ABQ8AXQ1</accession>
<keyword evidence="3" id="KW-0378">Hydrolase</keyword>
<dbReference type="Pfam" id="PF02902">
    <property type="entry name" value="Peptidase_C48"/>
    <property type="match status" value="1"/>
</dbReference>
<evidence type="ECO:0000256" key="1">
    <source>
        <dbReference type="ARBA" id="ARBA00005234"/>
    </source>
</evidence>
<evidence type="ECO:0000256" key="2">
    <source>
        <dbReference type="ARBA" id="ARBA00022670"/>
    </source>
</evidence>
<dbReference type="InterPro" id="IPR038765">
    <property type="entry name" value="Papain-like_cys_pep_sf"/>
</dbReference>
<dbReference type="InterPro" id="IPR003653">
    <property type="entry name" value="Peptidase_C48_C"/>
</dbReference>
<proteinExistence type="inferred from homology"/>
<keyword evidence="2" id="KW-0645">Protease</keyword>
<evidence type="ECO:0000313" key="5">
    <source>
        <dbReference type="EMBL" id="KAH0897289.1"/>
    </source>
</evidence>
<dbReference type="PROSITE" id="PS50600">
    <property type="entry name" value="ULP_PROTEASE"/>
    <property type="match status" value="1"/>
</dbReference>
<dbReference type="Proteomes" id="UP000824890">
    <property type="component" value="Unassembled WGS sequence"/>
</dbReference>
<comment type="caution">
    <text evidence="5">The sequence shown here is derived from an EMBL/GenBank/DDBJ whole genome shotgun (WGS) entry which is preliminary data.</text>
</comment>
<name>A0ABQ8AXQ1_BRANA</name>
<evidence type="ECO:0000259" key="4">
    <source>
        <dbReference type="PROSITE" id="PS50600"/>
    </source>
</evidence>
<dbReference type="SUPFAM" id="SSF54001">
    <property type="entry name" value="Cysteine proteinases"/>
    <property type="match status" value="1"/>
</dbReference>